<accession>A0A151ZEI4</accession>
<proteinExistence type="predicted"/>
<evidence type="ECO:0000313" key="3">
    <source>
        <dbReference type="Proteomes" id="UP000076078"/>
    </source>
</evidence>
<organism evidence="2 3">
    <name type="scientific">Tieghemostelium lacteum</name>
    <name type="common">Slime mold</name>
    <name type="synonym">Dictyostelium lacteum</name>
    <dbReference type="NCBI Taxonomy" id="361077"/>
    <lineage>
        <taxon>Eukaryota</taxon>
        <taxon>Amoebozoa</taxon>
        <taxon>Evosea</taxon>
        <taxon>Eumycetozoa</taxon>
        <taxon>Dictyostelia</taxon>
        <taxon>Dictyosteliales</taxon>
        <taxon>Raperosteliaceae</taxon>
        <taxon>Tieghemostelium</taxon>
    </lineage>
</organism>
<feature type="chain" id="PRO_5007593280" evidence="1">
    <location>
        <begin position="21"/>
        <end position="241"/>
    </location>
</feature>
<protein>
    <submittedName>
        <fullName evidence="2">Uncharacterized protein</fullName>
    </submittedName>
</protein>
<evidence type="ECO:0000313" key="2">
    <source>
        <dbReference type="EMBL" id="KYQ92361.1"/>
    </source>
</evidence>
<keyword evidence="3" id="KW-1185">Reference proteome</keyword>
<keyword evidence="1" id="KW-0732">Signal</keyword>
<name>A0A151ZEI4_TIELA</name>
<comment type="caution">
    <text evidence="2">The sequence shown here is derived from an EMBL/GenBank/DDBJ whole genome shotgun (WGS) entry which is preliminary data.</text>
</comment>
<dbReference type="EMBL" id="LODT01000029">
    <property type="protein sequence ID" value="KYQ92361.1"/>
    <property type="molecule type" value="Genomic_DNA"/>
</dbReference>
<reference evidence="2 3" key="1">
    <citation type="submission" date="2015-12" db="EMBL/GenBank/DDBJ databases">
        <title>Dictyostelia acquired genes for synthesis and detection of signals that induce cell-type specialization by lateral gene transfer from prokaryotes.</title>
        <authorList>
            <person name="Gloeckner G."/>
            <person name="Schaap P."/>
        </authorList>
    </citation>
    <scope>NUCLEOTIDE SEQUENCE [LARGE SCALE GENOMIC DNA]</scope>
    <source>
        <strain evidence="2 3">TK</strain>
    </source>
</reference>
<dbReference type="Proteomes" id="UP000076078">
    <property type="component" value="Unassembled WGS sequence"/>
</dbReference>
<feature type="signal peptide" evidence="1">
    <location>
        <begin position="1"/>
        <end position="20"/>
    </location>
</feature>
<evidence type="ECO:0000256" key="1">
    <source>
        <dbReference type="SAM" id="SignalP"/>
    </source>
</evidence>
<dbReference type="InParanoid" id="A0A151ZEI4"/>
<gene>
    <name evidence="2" type="ORF">DLAC_06325</name>
</gene>
<dbReference type="AlphaFoldDB" id="A0A151ZEI4"/>
<sequence>MNRIYSIVVILVLVSSLVSSQIDSGMNIGYRIERTEAGDYGIRIYPEIDFEGIYFVYGITTNPITLERNNRIPMNDWIPLNRFDLRAGEMYIVIQQNERENVTSQSTKFIPNAFAISQYSYPASQCALTVKITIVGSTGVIDSLYRERVQFTGYFIAPFDHSGRTQILRIVDANNGDFECSNPIELRGNSDFPSTGSSLKRISCELPPGPCRDTTFLFVGQDSNSRGTPFNFYCQDPNIKC</sequence>